<proteinExistence type="inferred from homology"/>
<dbReference type="GO" id="GO:0005737">
    <property type="term" value="C:cytoplasm"/>
    <property type="evidence" value="ECO:0007669"/>
    <property type="project" value="TreeGrafter"/>
</dbReference>
<evidence type="ECO:0000256" key="7">
    <source>
        <dbReference type="ARBA" id="ARBA00048475"/>
    </source>
</evidence>
<comment type="catalytic activity">
    <reaction evidence="7 8">
        <text>5-amino-1-(5-phospho-D-ribosyl)imidazole-4-carboxylate + L-aspartate + ATP = (2S)-2-[5-amino-1-(5-phospho-beta-D-ribosyl)imidazole-4-carboxamido]succinate + ADP + phosphate + 2 H(+)</text>
        <dbReference type="Rhea" id="RHEA:22628"/>
        <dbReference type="ChEBI" id="CHEBI:15378"/>
        <dbReference type="ChEBI" id="CHEBI:29991"/>
        <dbReference type="ChEBI" id="CHEBI:30616"/>
        <dbReference type="ChEBI" id="CHEBI:43474"/>
        <dbReference type="ChEBI" id="CHEBI:58443"/>
        <dbReference type="ChEBI" id="CHEBI:77657"/>
        <dbReference type="ChEBI" id="CHEBI:456216"/>
        <dbReference type="EC" id="6.3.2.6"/>
    </reaction>
</comment>
<reference evidence="10" key="3">
    <citation type="submission" date="2016-10" db="EMBL/GenBank/DDBJ databases">
        <authorList>
            <person name="de Groot N.N."/>
        </authorList>
    </citation>
    <scope>NUCLEOTIDE SEQUENCE [LARGE SCALE GENOMIC DNA]</scope>
    <source>
        <strain evidence="10">CCBAU85039</strain>
    </source>
</reference>
<dbReference type="NCBIfam" id="NF010568">
    <property type="entry name" value="PRK13961.1"/>
    <property type="match status" value="1"/>
</dbReference>
<sequence>MELEQGKVHDQCTRMVEPVRILSEAHFPELPNYYRGKVRENYDLPDGRRIIISTDRLSAFDRILTCIPYKGQVLTQTARYWFEATKDICPNHILDYPDPNVVIGKRLDILPVEIVVRSYLAGTTGTSILTLYKKGEREMYGMRLPDGMRDNQKLPTPVITPTSKEFDGGHDEPLTPAEIVERRLLTKEQWDTLSRYALALFERGQDLAAKRGLILVDTKYEFGTDESGNIILADEIHTPDSSRYWHADSYQASFEAGTRPTSFDKDFVRAWVAERCDPYKDEIPEIPVELIEQTSDVYIKAYESITAQRFVPDDSGATPVERIRKNLSAYVS</sequence>
<dbReference type="Proteomes" id="UP000183063">
    <property type="component" value="Unassembled WGS sequence"/>
</dbReference>
<keyword evidence="6 8" id="KW-0067">ATP-binding</keyword>
<dbReference type="NCBIfam" id="NF009251">
    <property type="entry name" value="PRK12607.1"/>
    <property type="match status" value="1"/>
</dbReference>
<keyword evidence="5 8" id="KW-0658">Purine biosynthesis</keyword>
<dbReference type="Pfam" id="PF01259">
    <property type="entry name" value="SAICAR_synt"/>
    <property type="match status" value="1"/>
</dbReference>
<dbReference type="InterPro" id="IPR028923">
    <property type="entry name" value="SAICAR_synt/ADE2_N"/>
</dbReference>
<evidence type="ECO:0000313" key="10">
    <source>
        <dbReference type="EMBL" id="SEI21958.1"/>
    </source>
</evidence>
<dbReference type="InterPro" id="IPR018236">
    <property type="entry name" value="SAICAR_synthetase_CS"/>
</dbReference>
<dbReference type="Gene3D" id="3.30.470.20">
    <property type="entry name" value="ATP-grasp fold, B domain"/>
    <property type="match status" value="1"/>
</dbReference>
<reference evidence="11 13" key="2">
    <citation type="submission" date="2016-10" db="EMBL/GenBank/DDBJ databases">
        <authorList>
            <person name="Varghese N."/>
            <person name="Submissions S."/>
        </authorList>
    </citation>
    <scope>NUCLEOTIDE SEQUENCE [LARGE SCALE GENOMIC DNA]</scope>
    <source>
        <strain evidence="11 13">CGMCC 1.7071</strain>
    </source>
</reference>
<dbReference type="HAMAP" id="MF_00137">
    <property type="entry name" value="SAICAR_synth"/>
    <property type="match status" value="1"/>
</dbReference>
<accession>A0A1H8WZ65</accession>
<evidence type="ECO:0000256" key="4">
    <source>
        <dbReference type="ARBA" id="ARBA00022741"/>
    </source>
</evidence>
<dbReference type="PROSITE" id="PS01058">
    <property type="entry name" value="SAICAR_SYNTHETASE_2"/>
    <property type="match status" value="1"/>
</dbReference>
<evidence type="ECO:0000313" key="13">
    <source>
        <dbReference type="Proteomes" id="UP000198939"/>
    </source>
</evidence>
<keyword evidence="13" id="KW-1185">Reference proteome</keyword>
<dbReference type="CDD" id="cd01414">
    <property type="entry name" value="SAICAR_synt_Sc"/>
    <property type="match status" value="1"/>
</dbReference>
<dbReference type="Gene3D" id="3.30.200.20">
    <property type="entry name" value="Phosphorylase Kinase, domain 1"/>
    <property type="match status" value="1"/>
</dbReference>
<evidence type="ECO:0000256" key="3">
    <source>
        <dbReference type="ARBA" id="ARBA00022598"/>
    </source>
</evidence>
<organism evidence="10 12">
    <name type="scientific">Rhizobium tibeticum</name>
    <dbReference type="NCBI Taxonomy" id="501024"/>
    <lineage>
        <taxon>Bacteria</taxon>
        <taxon>Pseudomonadati</taxon>
        <taxon>Pseudomonadota</taxon>
        <taxon>Alphaproteobacteria</taxon>
        <taxon>Hyphomicrobiales</taxon>
        <taxon>Rhizobiaceae</taxon>
        <taxon>Rhizobium/Agrobacterium group</taxon>
        <taxon>Rhizobium</taxon>
    </lineage>
</organism>
<comment type="pathway">
    <text evidence="1 8">Purine metabolism; IMP biosynthesis via de novo pathway; 5-amino-1-(5-phospho-D-ribosyl)imidazole-4-carboxamide from 5-amino-1-(5-phospho-D-ribosyl)imidazole-4-carboxylate: step 1/2.</text>
</comment>
<evidence type="ECO:0000256" key="1">
    <source>
        <dbReference type="ARBA" id="ARBA00004672"/>
    </source>
</evidence>
<dbReference type="GO" id="GO:0006189">
    <property type="term" value="P:'de novo' IMP biosynthetic process"/>
    <property type="evidence" value="ECO:0007669"/>
    <property type="project" value="UniProtKB-UniRule"/>
</dbReference>
<dbReference type="EMBL" id="FNXB01000101">
    <property type="protein sequence ID" value="SEI21958.1"/>
    <property type="molecule type" value="Genomic_DNA"/>
</dbReference>
<evidence type="ECO:0000313" key="12">
    <source>
        <dbReference type="Proteomes" id="UP000183063"/>
    </source>
</evidence>
<evidence type="ECO:0000256" key="6">
    <source>
        <dbReference type="ARBA" id="ARBA00022840"/>
    </source>
</evidence>
<dbReference type="UniPathway" id="UPA00074">
    <property type="reaction ID" value="UER00131"/>
</dbReference>
<dbReference type="PANTHER" id="PTHR43700:SF1">
    <property type="entry name" value="PHOSPHORIBOSYLAMINOIMIDAZOLE-SUCCINOCARBOXAMIDE SYNTHASE"/>
    <property type="match status" value="1"/>
</dbReference>
<dbReference type="Proteomes" id="UP000198939">
    <property type="component" value="Unassembled WGS sequence"/>
</dbReference>
<dbReference type="STRING" id="501024.RTCCBAU85039_6769"/>
<protein>
    <recommendedName>
        <fullName evidence="8">Phosphoribosylaminoimidazole-succinocarboxamide synthase</fullName>
        <ecNumber evidence="8">6.3.2.6</ecNumber>
    </recommendedName>
    <alternativeName>
        <fullName evidence="8">SAICAR synthetase</fullName>
    </alternativeName>
</protein>
<keyword evidence="4 8" id="KW-0547">Nucleotide-binding</keyword>
<evidence type="ECO:0000259" key="9">
    <source>
        <dbReference type="Pfam" id="PF01259"/>
    </source>
</evidence>
<evidence type="ECO:0000313" key="11">
    <source>
        <dbReference type="EMBL" id="SEP32944.1"/>
    </source>
</evidence>
<evidence type="ECO:0000256" key="8">
    <source>
        <dbReference type="HAMAP-Rule" id="MF_00137"/>
    </source>
</evidence>
<evidence type="ECO:0000256" key="2">
    <source>
        <dbReference type="ARBA" id="ARBA00010190"/>
    </source>
</evidence>
<comment type="similarity">
    <text evidence="2 8">Belongs to the SAICAR synthetase family.</text>
</comment>
<gene>
    <name evidence="10" type="primary">purC_2</name>
    <name evidence="8" type="synonym">purC</name>
    <name evidence="10" type="ORF">RTCCBAU85039_6769</name>
    <name evidence="11" type="ORF">SAMN05216228_10874</name>
</gene>
<dbReference type="AlphaFoldDB" id="A0A1H8WZ65"/>
<name>A0A1H8WZ65_9HYPH</name>
<dbReference type="EMBL" id="FOCV01000087">
    <property type="protein sequence ID" value="SEP32944.1"/>
    <property type="molecule type" value="Genomic_DNA"/>
</dbReference>
<dbReference type="SUPFAM" id="SSF56104">
    <property type="entry name" value="SAICAR synthase-like"/>
    <property type="match status" value="1"/>
</dbReference>
<dbReference type="GO" id="GO:0004639">
    <property type="term" value="F:phosphoribosylaminoimidazolesuccinocarboxamide synthase activity"/>
    <property type="evidence" value="ECO:0007669"/>
    <property type="project" value="UniProtKB-UniRule"/>
</dbReference>
<dbReference type="PROSITE" id="PS01057">
    <property type="entry name" value="SAICAR_SYNTHETASE_1"/>
    <property type="match status" value="1"/>
</dbReference>
<feature type="domain" description="SAICAR synthetase/ADE2 N-terminal" evidence="9">
    <location>
        <begin position="33"/>
        <end position="284"/>
    </location>
</feature>
<dbReference type="GO" id="GO:0005524">
    <property type="term" value="F:ATP binding"/>
    <property type="evidence" value="ECO:0007669"/>
    <property type="project" value="UniProtKB-KW"/>
</dbReference>
<reference evidence="12" key="1">
    <citation type="submission" date="2016-10" db="EMBL/GenBank/DDBJ databases">
        <authorList>
            <person name="Wibberg D."/>
        </authorList>
    </citation>
    <scope>NUCLEOTIDE SEQUENCE [LARGE SCALE GENOMIC DNA]</scope>
</reference>
<dbReference type="EC" id="6.3.2.6" evidence="8"/>
<dbReference type="PANTHER" id="PTHR43700">
    <property type="entry name" value="PHOSPHORIBOSYLAMINOIMIDAZOLE-SUCCINOCARBOXAMIDE SYNTHASE"/>
    <property type="match status" value="1"/>
</dbReference>
<keyword evidence="3 8" id="KW-0436">Ligase</keyword>
<evidence type="ECO:0000256" key="5">
    <source>
        <dbReference type="ARBA" id="ARBA00022755"/>
    </source>
</evidence>